<dbReference type="InterPro" id="IPR003035">
    <property type="entry name" value="RWP-RK_dom"/>
</dbReference>
<organism evidence="15 16">
    <name type="scientific">Musa troglodytarum</name>
    <name type="common">fe'i banana</name>
    <dbReference type="NCBI Taxonomy" id="320322"/>
    <lineage>
        <taxon>Eukaryota</taxon>
        <taxon>Viridiplantae</taxon>
        <taxon>Streptophyta</taxon>
        <taxon>Embryophyta</taxon>
        <taxon>Tracheophyta</taxon>
        <taxon>Spermatophyta</taxon>
        <taxon>Magnoliopsida</taxon>
        <taxon>Liliopsida</taxon>
        <taxon>Zingiberales</taxon>
        <taxon>Musaceae</taxon>
        <taxon>Musa</taxon>
    </lineage>
</organism>
<evidence type="ECO:0000256" key="3">
    <source>
        <dbReference type="ARBA" id="ARBA00022833"/>
    </source>
</evidence>
<evidence type="ECO:0000256" key="7">
    <source>
        <dbReference type="ARBA" id="ARBA00023163"/>
    </source>
</evidence>
<dbReference type="FunFam" id="1.10.238.10:FF:000001">
    <property type="entry name" value="Calmodulin 1"/>
    <property type="match status" value="1"/>
</dbReference>
<dbReference type="GO" id="GO:0003700">
    <property type="term" value="F:DNA-binding transcription factor activity"/>
    <property type="evidence" value="ECO:0007669"/>
    <property type="project" value="InterPro"/>
</dbReference>
<evidence type="ECO:0000256" key="9">
    <source>
        <dbReference type="PROSITE-ProRule" id="PRU00207"/>
    </source>
</evidence>
<dbReference type="Pfam" id="PF02042">
    <property type="entry name" value="RWP-RK"/>
    <property type="match status" value="1"/>
</dbReference>
<dbReference type="PROSITE" id="PS51745">
    <property type="entry name" value="PB1"/>
    <property type="match status" value="1"/>
</dbReference>
<feature type="compositionally biased region" description="Basic and acidic residues" evidence="10">
    <location>
        <begin position="1764"/>
        <end position="1779"/>
    </location>
</feature>
<dbReference type="Pfam" id="PF22922">
    <property type="entry name" value="GAF_NLP"/>
    <property type="match status" value="1"/>
</dbReference>
<dbReference type="PANTHER" id="PTHR32002">
    <property type="entry name" value="PROTEIN NLP8"/>
    <property type="match status" value="1"/>
</dbReference>
<feature type="compositionally biased region" description="Low complexity" evidence="10">
    <location>
        <begin position="1254"/>
        <end position="1267"/>
    </location>
</feature>
<dbReference type="Pfam" id="PF02176">
    <property type="entry name" value="zf-TRAF"/>
    <property type="match status" value="1"/>
</dbReference>
<accession>A0A9E7H3H2</accession>
<feature type="region of interest" description="Disordered" evidence="10">
    <location>
        <begin position="1253"/>
        <end position="1290"/>
    </location>
</feature>
<keyword evidence="1 9" id="KW-0479">Metal-binding</keyword>
<dbReference type="SUPFAM" id="SSF47473">
    <property type="entry name" value="EF-hand"/>
    <property type="match status" value="1"/>
</dbReference>
<evidence type="ECO:0000256" key="5">
    <source>
        <dbReference type="ARBA" id="ARBA00023015"/>
    </source>
</evidence>
<dbReference type="PROSITE" id="PS51519">
    <property type="entry name" value="RWP_RK"/>
    <property type="match status" value="1"/>
</dbReference>
<keyword evidence="16" id="KW-1185">Reference proteome</keyword>
<feature type="non-terminal residue" evidence="15">
    <location>
        <position position="1779"/>
    </location>
</feature>
<dbReference type="InterPro" id="IPR018247">
    <property type="entry name" value="EF_Hand_1_Ca_BS"/>
</dbReference>
<feature type="domain" description="EF-hand" evidence="12">
    <location>
        <begin position="1"/>
        <end position="36"/>
    </location>
</feature>
<evidence type="ECO:0000259" key="14">
    <source>
        <dbReference type="PROSITE" id="PS51745"/>
    </source>
</evidence>
<evidence type="ECO:0000256" key="2">
    <source>
        <dbReference type="ARBA" id="ARBA00022771"/>
    </source>
</evidence>
<keyword evidence="5" id="KW-0805">Transcription regulation</keyword>
<dbReference type="GO" id="GO:0008270">
    <property type="term" value="F:zinc ion binding"/>
    <property type="evidence" value="ECO:0007669"/>
    <property type="project" value="UniProtKB-KW"/>
</dbReference>
<dbReference type="SMART" id="SM00054">
    <property type="entry name" value="EFh"/>
    <property type="match status" value="4"/>
</dbReference>
<feature type="domain" description="TRAF-type" evidence="11">
    <location>
        <begin position="362"/>
        <end position="418"/>
    </location>
</feature>
<keyword evidence="6" id="KW-0238">DNA-binding</keyword>
<dbReference type="PROSITE" id="PS00018">
    <property type="entry name" value="EF_HAND_1"/>
    <property type="match status" value="4"/>
</dbReference>
<feature type="domain" description="EF-hand" evidence="12">
    <location>
        <begin position="112"/>
        <end position="147"/>
    </location>
</feature>
<dbReference type="PROSITE" id="PS50222">
    <property type="entry name" value="EF_HAND_2"/>
    <property type="match status" value="4"/>
</dbReference>
<evidence type="ECO:0000256" key="10">
    <source>
        <dbReference type="SAM" id="MobiDB-lite"/>
    </source>
</evidence>
<keyword evidence="4" id="KW-0106">Calcium</keyword>
<dbReference type="InterPro" id="IPR001293">
    <property type="entry name" value="Znf_TRAF"/>
</dbReference>
<dbReference type="Gene3D" id="3.30.40.10">
    <property type="entry name" value="Zinc/RING finger domain, C3HC4 (zinc finger)"/>
    <property type="match status" value="1"/>
</dbReference>
<evidence type="ECO:0000256" key="6">
    <source>
        <dbReference type="ARBA" id="ARBA00023125"/>
    </source>
</evidence>
<gene>
    <name evidence="15" type="ORF">MUK42_16425</name>
</gene>
<feature type="domain" description="EF-hand" evidence="12">
    <location>
        <begin position="74"/>
        <end position="109"/>
    </location>
</feature>
<evidence type="ECO:0000259" key="11">
    <source>
        <dbReference type="PROSITE" id="PS50145"/>
    </source>
</evidence>
<feature type="zinc finger region" description="TRAF-type" evidence="9">
    <location>
        <begin position="362"/>
        <end position="418"/>
    </location>
</feature>
<dbReference type="Gene3D" id="1.10.238.10">
    <property type="entry name" value="EF-hand"/>
    <property type="match status" value="1"/>
</dbReference>
<protein>
    <submittedName>
        <fullName evidence="15">RWP-RK domain</fullName>
    </submittedName>
</protein>
<dbReference type="InterPro" id="IPR002048">
    <property type="entry name" value="EF_hand_dom"/>
</dbReference>
<dbReference type="Proteomes" id="UP001055439">
    <property type="component" value="Chromosome 8"/>
</dbReference>
<feature type="domain" description="EF-hand" evidence="12">
    <location>
        <begin position="37"/>
        <end position="72"/>
    </location>
</feature>
<evidence type="ECO:0000259" key="12">
    <source>
        <dbReference type="PROSITE" id="PS50222"/>
    </source>
</evidence>
<dbReference type="PANTHER" id="PTHR32002:SF41">
    <property type="entry name" value="PROTEIN NLP8"/>
    <property type="match status" value="1"/>
</dbReference>
<dbReference type="GO" id="GO:0003677">
    <property type="term" value="F:DNA binding"/>
    <property type="evidence" value="ECO:0007669"/>
    <property type="project" value="UniProtKB-KW"/>
</dbReference>
<evidence type="ECO:0000256" key="8">
    <source>
        <dbReference type="ARBA" id="ARBA00023242"/>
    </source>
</evidence>
<dbReference type="InterPro" id="IPR055081">
    <property type="entry name" value="NLP1-9_GAF"/>
</dbReference>
<keyword evidence="2 9" id="KW-0863">Zinc-finger</keyword>
<dbReference type="EMBL" id="CP097510">
    <property type="protein sequence ID" value="URE24058.1"/>
    <property type="molecule type" value="Genomic_DNA"/>
</dbReference>
<dbReference type="Pfam" id="PF13499">
    <property type="entry name" value="EF-hand_7"/>
    <property type="match status" value="2"/>
</dbReference>
<dbReference type="Gene3D" id="3.10.20.90">
    <property type="entry name" value="Phosphatidylinositol 3-kinase Catalytic Subunit, Chain A, domain 1"/>
    <property type="match status" value="1"/>
</dbReference>
<dbReference type="PROSITE" id="PS50145">
    <property type="entry name" value="ZF_TRAF"/>
    <property type="match status" value="1"/>
</dbReference>
<keyword evidence="3 9" id="KW-0862">Zinc</keyword>
<dbReference type="InterPro" id="IPR000270">
    <property type="entry name" value="PB1_dom"/>
</dbReference>
<feature type="domain" description="PB1" evidence="14">
    <location>
        <begin position="1437"/>
        <end position="1519"/>
    </location>
</feature>
<dbReference type="InterPro" id="IPR011992">
    <property type="entry name" value="EF-hand-dom_pair"/>
</dbReference>
<feature type="region of interest" description="Disordered" evidence="10">
    <location>
        <begin position="1744"/>
        <end position="1779"/>
    </location>
</feature>
<name>A0A9E7H3H2_9LILI</name>
<proteinExistence type="predicted"/>
<keyword evidence="7" id="KW-0804">Transcription</keyword>
<dbReference type="SUPFAM" id="SSF54277">
    <property type="entry name" value="CAD &amp; PB1 domains"/>
    <property type="match status" value="1"/>
</dbReference>
<evidence type="ECO:0000313" key="16">
    <source>
        <dbReference type="Proteomes" id="UP001055439"/>
    </source>
</evidence>
<dbReference type="CDD" id="cd00051">
    <property type="entry name" value="EFh"/>
    <property type="match status" value="2"/>
</dbReference>
<dbReference type="InterPro" id="IPR053793">
    <property type="entry name" value="PB1-like"/>
</dbReference>
<feature type="domain" description="RWP-RK" evidence="13">
    <location>
        <begin position="1160"/>
        <end position="1241"/>
    </location>
</feature>
<dbReference type="InterPro" id="IPR013083">
    <property type="entry name" value="Znf_RING/FYVE/PHD"/>
</dbReference>
<reference evidence="15" key="1">
    <citation type="submission" date="2022-05" db="EMBL/GenBank/DDBJ databases">
        <title>The Musa troglodytarum L. genome provides insights into the mechanism of non-climacteric behaviour and enrichment of carotenoids.</title>
        <authorList>
            <person name="Wang J."/>
        </authorList>
    </citation>
    <scope>NUCLEOTIDE SEQUENCE</scope>
    <source>
        <tissue evidence="15">Leaf</tissue>
    </source>
</reference>
<evidence type="ECO:0000313" key="15">
    <source>
        <dbReference type="EMBL" id="URE24058.1"/>
    </source>
</evidence>
<evidence type="ECO:0000256" key="4">
    <source>
        <dbReference type="ARBA" id="ARBA00022837"/>
    </source>
</evidence>
<evidence type="ECO:0000259" key="13">
    <source>
        <dbReference type="PROSITE" id="PS51519"/>
    </source>
</evidence>
<dbReference type="Pfam" id="PF00564">
    <property type="entry name" value="PB1"/>
    <property type="match status" value="1"/>
</dbReference>
<sequence>MDPSELKRVFQMFDRNGDGRITKAELTDSLENLGILVPEAELASMIERIDANGDGCVDVEEFGTLYRTIMDERDEEEDMREAFNVFDRNGDGFITVEELRSVLASLGLKQGRTAEDCRKMINEVDVDGDGVVNFKEFKQMMKGGGLWFDGAMDVPESDCGFVKESDLLFHCNQCDKELVRKIAQLLLPGLATACVDNTTGLFKSPASVAVVMRKEMVDYLRQTSQMYFTEAVGQGDDIANMVEEFSDEPTEIISGFVDDFASSKRNLFSHVSAWLSSESREDKIDDFVQEMETNVFWSTDRREAIAEILIRNVDLKRAFHCSTKFDSAQQFAEHETQCSFRILGCTNKGCKTKFSAIHAEKHNSECPFKVIPCEQKCSERIVRHDMDRHCITICPMKLVNCPFYQVGCHSAFPQCNLEKHCSECLRSHLLYVLQVLHKQEASVEELRRRVQLLEKQNHCCTYALNFFYPFHSLHILMGASFSGLHNAEEQFMVSHKWLEMVTFVASVSAFPVFKLGKRQYGLGLFTKYLSQINKSSKVHRRGGRRNDLLAIWRKVHIFESADLLFSWRNGSRAELGFWRRFGSVALLEMRLQRFGTSMDMGPGTDGFAPADCGWSGSPIPRDPFALSELVNFDGFIESCSPATIVDQIFTLSFSIVQQTPGVWASPAQGVDAIAGDASVAAGTCYSCGEKMASQKANLLLELPLHRPGMDIASRKIGCFDFDGTSTVPRPLGGVSLPDRMLRALSLLKESSVGGAILAQVWMPIERGNQHVLSTSEQPFLCDQSLAGYREVSRHFTFSTKDAPPGSFLELPGRVFVSGRPEWTSNVIYYDRFEYLRVDYAVIHDVRGSLAVPIFDPDGCSCHAVLELVTTLEKPNFDTEMESVCKALQAVNLRSIKARPHQQSFTKSQISVFSEIHDVSRAICHAHMLPLALTWIPIWGDDGAVHEADFEKDGMGVTKPTSRRSILCNQKLACYVGDRRMQDFLHVCAEHHLERGQGVAGKALRSDYPFFSPDVRAYDVREYPLAHHARRFDLRAAVAFRLKSTYTGNDDYILEFFLPINCRGSEEQQLLLSYLSSTMRRIHGSLRTVSDAEIGGSEITRVGNHKEASLGSSSAAFSMKSSRLMDDNSETTTEMHFGIQNMESDEQSAGAHHEQLKSISMKHMEKKRSTAEKNISLSVLQRYFSGSLKDAANSIGVCPTTLKRACRQYGILRWPSRKINKVNRSLQKIQKVIRSVQGVEGALKYDPSTGCLVASVSPPENPPSISSEPKGRDLMPASSSHHSKTNHSVGKVEQDCVFRGRRPSGSMLKRETNILGVPWNDCSGDFTSDGGLLPHTNMQGASSWPSYSKDASDGSYNSKEAVCQGSKDGLSFMTNECQIMSRNFSFVSLDQMAMEVECNDGIVEHSHPSSGMTDSSDGRASRPGFEKSMALISRTGTLITVKATYKGDTVRFKFSPSMGSHHLFEEIGRRFKLLAGTFQLKYTGNDEEWALLVNDSDLQECVNVPNSIGSKRVKLQVRDVPCSIGSSADMNDPVSKGVEELSSVWYPIFCCSSNVFIRGLAVVNFVIQNLFGMSVTTILVSFCGGLPNQEQSSYNRERKKEKGPHCHPRICSSAAPQTNCTTLFTHINSKLSHVSPLAVDAKAESPTEKASKNLHSSYPSLTASMFWKSWCGRVMEVIILWKSVVKPAAAKSEGIAANSNKSRLRKCTSLKAASSLTRVCLCAPISSYNEVLQAEVLPRRSYSYSRSKPFAAPPERSVTSTRTSGEGRRVFRGKSLTDDT</sequence>
<keyword evidence="8" id="KW-0539">Nucleus</keyword>
<dbReference type="InterPro" id="IPR045012">
    <property type="entry name" value="NLP"/>
</dbReference>
<dbReference type="GO" id="GO:0005509">
    <property type="term" value="F:calcium ion binding"/>
    <property type="evidence" value="ECO:0007669"/>
    <property type="project" value="InterPro"/>
</dbReference>
<evidence type="ECO:0000256" key="1">
    <source>
        <dbReference type="ARBA" id="ARBA00022723"/>
    </source>
</evidence>
<dbReference type="SMART" id="SM00666">
    <property type="entry name" value="PB1"/>
    <property type="match status" value="1"/>
</dbReference>
<dbReference type="OrthoDB" id="6270329at2759"/>